<gene>
    <name evidence="2" type="ORF">GWK47_020469</name>
</gene>
<evidence type="ECO:0000256" key="1">
    <source>
        <dbReference type="SAM" id="MobiDB-lite"/>
    </source>
</evidence>
<feature type="compositionally biased region" description="Basic and acidic residues" evidence="1">
    <location>
        <begin position="1"/>
        <end position="13"/>
    </location>
</feature>
<reference evidence="2" key="1">
    <citation type="submission" date="2020-07" db="EMBL/GenBank/DDBJ databases">
        <title>The High-quality genome of the commercially important snow crab, Chionoecetes opilio.</title>
        <authorList>
            <person name="Jeong J.-H."/>
            <person name="Ryu S."/>
        </authorList>
    </citation>
    <scope>NUCLEOTIDE SEQUENCE</scope>
    <source>
        <strain evidence="2">MADBK_172401_WGS</strain>
        <tissue evidence="2">Digestive gland</tissue>
    </source>
</reference>
<comment type="caution">
    <text evidence="2">The sequence shown here is derived from an EMBL/GenBank/DDBJ whole genome shotgun (WGS) entry which is preliminary data.</text>
</comment>
<dbReference type="OrthoDB" id="6264899at2759"/>
<dbReference type="EMBL" id="JACEEZ010023257">
    <property type="protein sequence ID" value="KAG0711513.1"/>
    <property type="molecule type" value="Genomic_DNA"/>
</dbReference>
<keyword evidence="3" id="KW-1185">Reference proteome</keyword>
<dbReference type="AlphaFoldDB" id="A0A8J5BW90"/>
<name>A0A8J5BW90_CHIOP</name>
<accession>A0A8J5BW90</accession>
<protein>
    <submittedName>
        <fullName evidence="2">Uncharacterized protein</fullName>
    </submittedName>
</protein>
<feature type="region of interest" description="Disordered" evidence="1">
    <location>
        <begin position="68"/>
        <end position="107"/>
    </location>
</feature>
<feature type="region of interest" description="Disordered" evidence="1">
    <location>
        <begin position="1"/>
        <end position="30"/>
    </location>
</feature>
<sequence length="131" mass="14467">MSEKRHATLDAKNTDTYQRNKKAREEREKQRQIMLAQEKLAAMQGLGAPGMAGSNQSAKLSAKQQFMQGLRGPGGRRGSEPVGATLGRGLPGHPRGTFSPVSRSLERHYAKDRRRTTFGQDLSNMISTWGN</sequence>
<organism evidence="2 3">
    <name type="scientific">Chionoecetes opilio</name>
    <name type="common">Atlantic snow crab</name>
    <name type="synonym">Cancer opilio</name>
    <dbReference type="NCBI Taxonomy" id="41210"/>
    <lineage>
        <taxon>Eukaryota</taxon>
        <taxon>Metazoa</taxon>
        <taxon>Ecdysozoa</taxon>
        <taxon>Arthropoda</taxon>
        <taxon>Crustacea</taxon>
        <taxon>Multicrustacea</taxon>
        <taxon>Malacostraca</taxon>
        <taxon>Eumalacostraca</taxon>
        <taxon>Eucarida</taxon>
        <taxon>Decapoda</taxon>
        <taxon>Pleocyemata</taxon>
        <taxon>Brachyura</taxon>
        <taxon>Eubrachyura</taxon>
        <taxon>Majoidea</taxon>
        <taxon>Majidae</taxon>
        <taxon>Chionoecetes</taxon>
    </lineage>
</organism>
<evidence type="ECO:0000313" key="2">
    <source>
        <dbReference type="EMBL" id="KAG0711513.1"/>
    </source>
</evidence>
<dbReference type="Proteomes" id="UP000770661">
    <property type="component" value="Unassembled WGS sequence"/>
</dbReference>
<evidence type="ECO:0000313" key="3">
    <source>
        <dbReference type="Proteomes" id="UP000770661"/>
    </source>
</evidence>
<proteinExistence type="predicted"/>